<proteinExistence type="predicted"/>
<feature type="transmembrane region" description="Helical" evidence="1">
    <location>
        <begin position="325"/>
        <end position="346"/>
    </location>
</feature>
<protein>
    <recommendedName>
        <fullName evidence="2">Peptidase M1 membrane alanine aminopeptidase domain-containing protein</fullName>
    </recommendedName>
</protein>
<feature type="transmembrane region" description="Helical" evidence="1">
    <location>
        <begin position="528"/>
        <end position="547"/>
    </location>
</feature>
<dbReference type="EMBL" id="MBUA01000012">
    <property type="protein sequence ID" value="MBC6491326.1"/>
    <property type="molecule type" value="Genomic_DNA"/>
</dbReference>
<dbReference type="RefSeq" id="WP_187256628.1">
    <property type="nucleotide sequence ID" value="NZ_JBHULF010000014.1"/>
</dbReference>
<evidence type="ECO:0000313" key="4">
    <source>
        <dbReference type="Proteomes" id="UP000765802"/>
    </source>
</evidence>
<accession>A0ABR7M8H7</accession>
<dbReference type="SUPFAM" id="SSF55486">
    <property type="entry name" value="Metalloproteases ('zincins'), catalytic domain"/>
    <property type="match status" value="1"/>
</dbReference>
<keyword evidence="1" id="KW-0812">Transmembrane</keyword>
<feature type="transmembrane region" description="Helical" evidence="1">
    <location>
        <begin position="250"/>
        <end position="267"/>
    </location>
</feature>
<feature type="transmembrane region" description="Helical" evidence="1">
    <location>
        <begin position="559"/>
        <end position="577"/>
    </location>
</feature>
<comment type="caution">
    <text evidence="3">The sequence shown here is derived from an EMBL/GenBank/DDBJ whole genome shotgun (WGS) entry which is preliminary data.</text>
</comment>
<dbReference type="Proteomes" id="UP000765802">
    <property type="component" value="Unassembled WGS sequence"/>
</dbReference>
<gene>
    <name evidence="3" type="ORF">BC349_09805</name>
</gene>
<keyword evidence="1" id="KW-0472">Membrane</keyword>
<sequence length="1169" mass="132488">MFRQIMSFEWVFLSRKRSFYLVLLVSLALGLFIATNASFSFPNTSKNSPYVLSYLTGLASLLTIFSVTILAAQTLFREKDANFESILHALPIKKGPFITSRFLIVLGITTLGFLLLITGILLGYELLGKPGEELTRFTPWHYVQPFLLLALPNIFFCTAVICSIAWFTGNKLIVYIAGVFIYFSYWVIALYSNSPLVVSASPATAEAMDMAAKLDPFGLSAFFEQTRYWSAADRNTKLAGLHGNLLLNRLLYLTISSLIMVLVYSRFRFSRNDKKYSREKTPAAGKTTIAAACHVVNTKPAGPVYGIRCFLSFVGMDVRFIVRSFPFLLLCSGWILFYGIDIYGHINGGSRIPERFAGTGLMVNKLLESLPVFCLLVLLFYGSELFWRSRNMRFSALEQSTPVPSAAVFYAKWFSLALIPLLLMSLSILVSVIIQLLLQNSDLNWKLYASLFYLAGLPLFLCAGIIISLQSLFQHKYMALVASAIILAFTSTNLAGMMGLHHPLIRFTGAFRGNYSDMTGWGPYIRAFHWKIVFGTGVVVLLALLATRPAMRMKSFPRRVSAVLAMVMVMVSAYTIMSNTNQSGLEDVNDRKQAYEEKYRKYEHLSQPGIAEVSTAIDLFPEENSYRVSGSYTLVNHSGQPIDTLLLYQDADMKDLEVRLPNSKLLLRDESCGHRMFRLEHPLQPDDSIRMSFRFNYSWSAFRRHSFPNTIVENGTFIRISNYFPVFGYQADNEISDATERARRGMSTARALKSVDHADSTTDPHQFIRFSSVISTGEGQTAIGVGEPVKNWKRGNRNYFEYRASSPIPFRFAVASARYEVRKIQFNGYAIEVYYHSGHTENIGHLLDAAKETLAYCEKNFGKYPFRTLHIAEISAFTNGAAGTAYPNSFFINEQFGFQNKVAKDPNKDILYELVSHELSHAWWGNTRLNPNWQEGSKILTETLAMYTELMLYKKVYGEASITDRVRVHKDIYLSERALSDEEPLYRSDPGKPHLCYNKGMVVMYQLYKMLGEENVNRALKGLLRDHAYPGKPPTSLDFLEELYLVSEASTHPAIDELFKKIITHDIRLNAASLQKQTMSSMRLHLDAALFKYEEDGKGNKKKLAFPDAVDLLIRFKNFPDRIIRVPVNDGLISHTISLTRQPIYVELDPMMKLMDIDREDNGYLPAFK</sequence>
<feature type="domain" description="Peptidase M1 membrane alanine aminopeptidase" evidence="2">
    <location>
        <begin position="847"/>
        <end position="1045"/>
    </location>
</feature>
<dbReference type="Pfam" id="PF12730">
    <property type="entry name" value="ABC2_membrane_4"/>
    <property type="match status" value="1"/>
</dbReference>
<feature type="transmembrane region" description="Helical" evidence="1">
    <location>
        <begin position="142"/>
        <end position="167"/>
    </location>
</feature>
<feature type="transmembrane region" description="Helical" evidence="1">
    <location>
        <begin position="172"/>
        <end position="192"/>
    </location>
</feature>
<evidence type="ECO:0000313" key="3">
    <source>
        <dbReference type="EMBL" id="MBC6491326.1"/>
    </source>
</evidence>
<feature type="transmembrane region" description="Helical" evidence="1">
    <location>
        <begin position="450"/>
        <end position="470"/>
    </location>
</feature>
<feature type="transmembrane region" description="Helical" evidence="1">
    <location>
        <begin position="477"/>
        <end position="498"/>
    </location>
</feature>
<keyword evidence="4" id="KW-1185">Reference proteome</keyword>
<feature type="transmembrane region" description="Helical" evidence="1">
    <location>
        <begin position="102"/>
        <end position="122"/>
    </location>
</feature>
<evidence type="ECO:0000259" key="2">
    <source>
        <dbReference type="Pfam" id="PF01433"/>
    </source>
</evidence>
<dbReference type="InterPro" id="IPR014782">
    <property type="entry name" value="Peptidase_M1_dom"/>
</dbReference>
<dbReference type="Gene3D" id="1.10.390.10">
    <property type="entry name" value="Neutral Protease Domain 2"/>
    <property type="match status" value="1"/>
</dbReference>
<dbReference type="InterPro" id="IPR027268">
    <property type="entry name" value="Peptidase_M4/M1_CTD_sf"/>
</dbReference>
<reference evidence="3 4" key="1">
    <citation type="submission" date="2016-07" db="EMBL/GenBank/DDBJ databases">
        <title>Genome analysis of Flavihumibacter stibioxidans YS-17.</title>
        <authorList>
            <person name="Shi K."/>
            <person name="Han Y."/>
            <person name="Wang G."/>
        </authorList>
    </citation>
    <scope>NUCLEOTIDE SEQUENCE [LARGE SCALE GENOMIC DNA]</scope>
    <source>
        <strain evidence="3 4">YS-17</strain>
    </source>
</reference>
<feature type="transmembrane region" description="Helical" evidence="1">
    <location>
        <begin position="366"/>
        <end position="387"/>
    </location>
</feature>
<dbReference type="Pfam" id="PF01433">
    <property type="entry name" value="Peptidase_M1"/>
    <property type="match status" value="1"/>
</dbReference>
<feature type="transmembrane region" description="Helical" evidence="1">
    <location>
        <begin position="50"/>
        <end position="72"/>
    </location>
</feature>
<evidence type="ECO:0000256" key="1">
    <source>
        <dbReference type="SAM" id="Phobius"/>
    </source>
</evidence>
<feature type="transmembrane region" description="Helical" evidence="1">
    <location>
        <begin position="413"/>
        <end position="438"/>
    </location>
</feature>
<organism evidence="3 4">
    <name type="scientific">Flavihumibacter stibioxidans</name>
    <dbReference type="NCBI Taxonomy" id="1834163"/>
    <lineage>
        <taxon>Bacteria</taxon>
        <taxon>Pseudomonadati</taxon>
        <taxon>Bacteroidota</taxon>
        <taxon>Chitinophagia</taxon>
        <taxon>Chitinophagales</taxon>
        <taxon>Chitinophagaceae</taxon>
        <taxon>Flavihumibacter</taxon>
    </lineage>
</organism>
<keyword evidence="1" id="KW-1133">Transmembrane helix</keyword>
<name>A0ABR7M8H7_9BACT</name>